<organism evidence="2 3">
    <name type="scientific">Halorubrum vacuolatum</name>
    <name type="common">Natronobacterium vacuolatum</name>
    <dbReference type="NCBI Taxonomy" id="63740"/>
    <lineage>
        <taxon>Archaea</taxon>
        <taxon>Methanobacteriati</taxon>
        <taxon>Methanobacteriota</taxon>
        <taxon>Stenosarchaea group</taxon>
        <taxon>Halobacteria</taxon>
        <taxon>Halobacteriales</taxon>
        <taxon>Haloferacaceae</taxon>
        <taxon>Halorubrum</taxon>
    </lineage>
</organism>
<dbReference type="RefSeq" id="WP_089383158.1">
    <property type="nucleotide sequence ID" value="NZ_FZNQ01000001.1"/>
</dbReference>
<dbReference type="PROSITE" id="PS51257">
    <property type="entry name" value="PROKAR_LIPOPROTEIN"/>
    <property type="match status" value="1"/>
</dbReference>
<dbReference type="AlphaFoldDB" id="A0A238UQ89"/>
<accession>A0A238UQ89</accession>
<dbReference type="Proteomes" id="UP000198397">
    <property type="component" value="Unassembled WGS sequence"/>
</dbReference>
<feature type="region of interest" description="Disordered" evidence="1">
    <location>
        <begin position="21"/>
        <end position="99"/>
    </location>
</feature>
<dbReference type="EMBL" id="FZNQ01000001">
    <property type="protein sequence ID" value="SNR23817.1"/>
    <property type="molecule type" value="Genomic_DNA"/>
</dbReference>
<feature type="compositionally biased region" description="Acidic residues" evidence="1">
    <location>
        <begin position="22"/>
        <end position="53"/>
    </location>
</feature>
<name>A0A238UQ89_HALVU</name>
<gene>
    <name evidence="2" type="ORF">SAMN06264855_101174</name>
</gene>
<keyword evidence="3" id="KW-1185">Reference proteome</keyword>
<evidence type="ECO:0000313" key="2">
    <source>
        <dbReference type="EMBL" id="SNR23817.1"/>
    </source>
</evidence>
<evidence type="ECO:0000256" key="1">
    <source>
        <dbReference type="SAM" id="MobiDB-lite"/>
    </source>
</evidence>
<protein>
    <submittedName>
        <fullName evidence="2">Uncharacterized protein</fullName>
    </submittedName>
</protein>
<proteinExistence type="predicted"/>
<sequence>MNRRGVMTAVGALAITALAGCADDEADDPDEEDPEDLEELLEESAESDSDPENDGSAVERNPPEEAVAEFLDADAEGDGERANELFYDEDPFPAEMDPIPEPELRTVAEWNSVEAIMESGGLPESEAEDLVAELETEREEVTGADPDVDDLTYVFAVMQSAEADEIYQLLTVVEVDGEWLVSSFEQILPA</sequence>
<evidence type="ECO:0000313" key="3">
    <source>
        <dbReference type="Proteomes" id="UP000198397"/>
    </source>
</evidence>
<reference evidence="2 3" key="1">
    <citation type="submission" date="2017-06" db="EMBL/GenBank/DDBJ databases">
        <authorList>
            <person name="Kim H.J."/>
            <person name="Triplett B.A."/>
        </authorList>
    </citation>
    <scope>NUCLEOTIDE SEQUENCE [LARGE SCALE GENOMIC DNA]</scope>
    <source>
        <strain evidence="2 3">DSM 8800</strain>
    </source>
</reference>